<dbReference type="Gene3D" id="2.40.30.180">
    <property type="entry name" value="Ubiquitin-activating enzyme E1, FCCH domain"/>
    <property type="match status" value="1"/>
</dbReference>
<evidence type="ECO:0000259" key="1">
    <source>
        <dbReference type="Pfam" id="PF16190"/>
    </source>
</evidence>
<dbReference type="AlphaFoldDB" id="A0A0F8ZFI6"/>
<dbReference type="Pfam" id="PF16190">
    <property type="entry name" value="E1_FCCH"/>
    <property type="match status" value="1"/>
</dbReference>
<accession>A0A0F8ZFI6</accession>
<feature type="domain" description="Ubiquitin-activating enzyme E1 FCCH" evidence="1">
    <location>
        <begin position="112"/>
        <end position="158"/>
    </location>
</feature>
<proteinExistence type="predicted"/>
<reference evidence="2" key="1">
    <citation type="journal article" date="2015" name="Nature">
        <title>Complex archaea that bridge the gap between prokaryotes and eukaryotes.</title>
        <authorList>
            <person name="Spang A."/>
            <person name="Saw J.H."/>
            <person name="Jorgensen S.L."/>
            <person name="Zaremba-Niedzwiedzka K."/>
            <person name="Martijn J."/>
            <person name="Lind A.E."/>
            <person name="van Eijk R."/>
            <person name="Schleper C."/>
            <person name="Guy L."/>
            <person name="Ettema T.J."/>
        </authorList>
    </citation>
    <scope>NUCLEOTIDE SEQUENCE</scope>
</reference>
<dbReference type="EMBL" id="LAZR01048181">
    <property type="protein sequence ID" value="KKK92508.1"/>
    <property type="molecule type" value="Genomic_DNA"/>
</dbReference>
<organism evidence="2">
    <name type="scientific">marine sediment metagenome</name>
    <dbReference type="NCBI Taxonomy" id="412755"/>
    <lineage>
        <taxon>unclassified sequences</taxon>
        <taxon>metagenomes</taxon>
        <taxon>ecological metagenomes</taxon>
    </lineage>
</organism>
<gene>
    <name evidence="2" type="ORF">LCGC14_2702220</name>
</gene>
<comment type="caution">
    <text evidence="2">The sequence shown here is derived from an EMBL/GenBank/DDBJ whole genome shotgun (WGS) entry which is preliminary data.</text>
</comment>
<name>A0A0F8ZFI6_9ZZZZ</name>
<evidence type="ECO:0000313" key="2">
    <source>
        <dbReference type="EMBL" id="KKK92508.1"/>
    </source>
</evidence>
<dbReference type="InterPro" id="IPR032418">
    <property type="entry name" value="E1_FCCH"/>
</dbReference>
<sequence>MPKVTTSINNFTAGEFSPFLKGRWDILRYPNAVEKLENFLILPAGGAQNRPGSKFVGDVKDSSKTTILIPFVFNVSQTYIIELSDQFMRFYTNGARLVESDVTITDVSQASPGIVTAAGHGFSDGDWVVISGIVGMTELNGKTFIVANSGVTFTLQDLDGNDIDTSGF</sequence>
<protein>
    <recommendedName>
        <fullName evidence="1">Ubiquitin-activating enzyme E1 FCCH domain-containing protein</fullName>
    </recommendedName>
</protein>
<feature type="non-terminal residue" evidence="2">
    <location>
        <position position="168"/>
    </location>
</feature>
<dbReference type="InterPro" id="IPR042302">
    <property type="entry name" value="E1_FCCH_sf"/>
</dbReference>